<keyword evidence="9 12" id="KW-0030">Aminoacyl-tRNA synthetase</keyword>
<dbReference type="InterPro" id="IPR020058">
    <property type="entry name" value="Glu/Gln-tRNA-synth_Ib_cat-dom"/>
</dbReference>
<evidence type="ECO:0000256" key="11">
    <source>
        <dbReference type="ARBA" id="ARBA00048351"/>
    </source>
</evidence>
<dbReference type="PANTHER" id="PTHR43097">
    <property type="entry name" value="GLUTAMINE-TRNA LIGASE"/>
    <property type="match status" value="1"/>
</dbReference>
<evidence type="ECO:0000313" key="16">
    <source>
        <dbReference type="Proteomes" id="UP001485043"/>
    </source>
</evidence>
<comment type="similarity">
    <text evidence="2">Belongs to the class-I aminoacyl-tRNA synthetase family. Glutamate--tRNA ligase type 2 subfamily.</text>
</comment>
<feature type="compositionally biased region" description="Low complexity" evidence="13">
    <location>
        <begin position="196"/>
        <end position="209"/>
    </location>
</feature>
<dbReference type="EC" id="6.1.1.17" evidence="3"/>
<dbReference type="PRINTS" id="PR00987">
    <property type="entry name" value="TRNASYNTHGLU"/>
</dbReference>
<proteinExistence type="inferred from homology"/>
<dbReference type="GO" id="GO:0009791">
    <property type="term" value="P:post-embryonic development"/>
    <property type="evidence" value="ECO:0007669"/>
    <property type="project" value="UniProtKB-ARBA"/>
</dbReference>
<dbReference type="InterPro" id="IPR036282">
    <property type="entry name" value="Glutathione-S-Trfase_C_sf"/>
</dbReference>
<dbReference type="FunFam" id="3.40.50.620:FF:000037">
    <property type="entry name" value="Glutamine--tRNA ligase cytoplasmic"/>
    <property type="match status" value="1"/>
</dbReference>
<organism evidence="15 16">
    <name type="scientific">Apatococcus fuscideae</name>
    <dbReference type="NCBI Taxonomy" id="2026836"/>
    <lineage>
        <taxon>Eukaryota</taxon>
        <taxon>Viridiplantae</taxon>
        <taxon>Chlorophyta</taxon>
        <taxon>core chlorophytes</taxon>
        <taxon>Trebouxiophyceae</taxon>
        <taxon>Chlorellales</taxon>
        <taxon>Chlorellaceae</taxon>
        <taxon>Apatococcus</taxon>
    </lineage>
</organism>
<dbReference type="GO" id="GO:0005524">
    <property type="term" value="F:ATP binding"/>
    <property type="evidence" value="ECO:0007669"/>
    <property type="project" value="UniProtKB-KW"/>
</dbReference>
<dbReference type="GO" id="GO:0005829">
    <property type="term" value="C:cytosol"/>
    <property type="evidence" value="ECO:0007669"/>
    <property type="project" value="TreeGrafter"/>
</dbReference>
<dbReference type="InterPro" id="IPR010987">
    <property type="entry name" value="Glutathione-S-Trfase_C-like"/>
</dbReference>
<evidence type="ECO:0000313" key="15">
    <source>
        <dbReference type="EMBL" id="KAK9867379.1"/>
    </source>
</evidence>
<keyword evidence="6 12" id="KW-0547">Nucleotide-binding</keyword>
<dbReference type="InterPro" id="IPR050132">
    <property type="entry name" value="Gln/Glu-tRNA_Ligase"/>
</dbReference>
<dbReference type="GO" id="GO:0006424">
    <property type="term" value="P:glutamyl-tRNA aminoacylation"/>
    <property type="evidence" value="ECO:0007669"/>
    <property type="project" value="InterPro"/>
</dbReference>
<keyword evidence="5 12" id="KW-0436">Ligase</keyword>
<evidence type="ECO:0000259" key="14">
    <source>
        <dbReference type="PROSITE" id="PS50405"/>
    </source>
</evidence>
<keyword evidence="7 12" id="KW-0067">ATP-binding</keyword>
<evidence type="ECO:0000256" key="13">
    <source>
        <dbReference type="SAM" id="MobiDB-lite"/>
    </source>
</evidence>
<dbReference type="InterPro" id="IPR020061">
    <property type="entry name" value="Glu_tRNA_lig_a-bdl"/>
</dbReference>
<keyword evidence="16" id="KW-1185">Reference proteome</keyword>
<keyword evidence="4" id="KW-0963">Cytoplasm</keyword>
<feature type="region of interest" description="Disordered" evidence="13">
    <location>
        <begin position="173"/>
        <end position="218"/>
    </location>
</feature>
<evidence type="ECO:0000256" key="1">
    <source>
        <dbReference type="ARBA" id="ARBA00004496"/>
    </source>
</evidence>
<dbReference type="SUPFAM" id="SSF47616">
    <property type="entry name" value="GST C-terminal domain-like"/>
    <property type="match status" value="1"/>
</dbReference>
<evidence type="ECO:0000256" key="3">
    <source>
        <dbReference type="ARBA" id="ARBA00012835"/>
    </source>
</evidence>
<protein>
    <recommendedName>
        <fullName evidence="3">glutamate--tRNA ligase</fullName>
        <ecNumber evidence="3">6.1.1.17</ecNumber>
    </recommendedName>
    <alternativeName>
        <fullName evidence="10">Glutamyl-tRNA synthetase</fullName>
    </alternativeName>
</protein>
<feature type="region of interest" description="Disordered" evidence="13">
    <location>
        <begin position="557"/>
        <end position="576"/>
    </location>
</feature>
<evidence type="ECO:0000256" key="10">
    <source>
        <dbReference type="ARBA" id="ARBA00030865"/>
    </source>
</evidence>
<reference evidence="15 16" key="1">
    <citation type="journal article" date="2024" name="Nat. Commun.">
        <title>Phylogenomics reveals the evolutionary origins of lichenization in chlorophyte algae.</title>
        <authorList>
            <person name="Puginier C."/>
            <person name="Libourel C."/>
            <person name="Otte J."/>
            <person name="Skaloud P."/>
            <person name="Haon M."/>
            <person name="Grisel S."/>
            <person name="Petersen M."/>
            <person name="Berrin J.G."/>
            <person name="Delaux P.M."/>
            <person name="Dal Grande F."/>
            <person name="Keller J."/>
        </authorList>
    </citation>
    <scope>NUCLEOTIDE SEQUENCE [LARGE SCALE GENOMIC DNA]</scope>
    <source>
        <strain evidence="15 16">SAG 2523</strain>
    </source>
</reference>
<dbReference type="NCBIfam" id="TIGR00463">
    <property type="entry name" value="gltX_arch"/>
    <property type="match status" value="1"/>
</dbReference>
<dbReference type="Gene3D" id="3.40.50.620">
    <property type="entry name" value="HUPs"/>
    <property type="match status" value="1"/>
</dbReference>
<dbReference type="Pfam" id="PF00749">
    <property type="entry name" value="tRNA-synt_1c"/>
    <property type="match status" value="1"/>
</dbReference>
<dbReference type="SUPFAM" id="SSF52374">
    <property type="entry name" value="Nucleotidylyl transferase"/>
    <property type="match status" value="1"/>
</dbReference>
<dbReference type="PROSITE" id="PS00178">
    <property type="entry name" value="AA_TRNA_LIGASE_I"/>
    <property type="match status" value="1"/>
</dbReference>
<dbReference type="InterPro" id="IPR011035">
    <property type="entry name" value="Ribosomal_bL25/Gln-tRNA_synth"/>
</dbReference>
<dbReference type="EMBL" id="JALJOV010000091">
    <property type="protein sequence ID" value="KAK9867379.1"/>
    <property type="molecule type" value="Genomic_DNA"/>
</dbReference>
<gene>
    <name evidence="15" type="ORF">WJX84_011083</name>
</gene>
<evidence type="ECO:0000256" key="6">
    <source>
        <dbReference type="ARBA" id="ARBA00022741"/>
    </source>
</evidence>
<dbReference type="GO" id="GO:0017102">
    <property type="term" value="C:methionyl glutamyl tRNA synthetase complex"/>
    <property type="evidence" value="ECO:0007669"/>
    <property type="project" value="TreeGrafter"/>
</dbReference>
<feature type="domain" description="GST C-terminal" evidence="14">
    <location>
        <begin position="54"/>
        <end position="181"/>
    </location>
</feature>
<dbReference type="GO" id="GO:0048608">
    <property type="term" value="P:reproductive structure development"/>
    <property type="evidence" value="ECO:0007669"/>
    <property type="project" value="UniProtKB-ARBA"/>
</dbReference>
<dbReference type="InterPro" id="IPR004526">
    <property type="entry name" value="Glu-tRNA-synth_arc/euk"/>
</dbReference>
<keyword evidence="8 12" id="KW-0648">Protein biosynthesis</keyword>
<dbReference type="Gene3D" id="1.20.1050.130">
    <property type="match status" value="1"/>
</dbReference>
<accession>A0AAW1TCY7</accession>
<dbReference type="InterPro" id="IPR014729">
    <property type="entry name" value="Rossmann-like_a/b/a_fold"/>
</dbReference>
<dbReference type="InterPro" id="IPR000924">
    <property type="entry name" value="Glu/Gln-tRNA-synth"/>
</dbReference>
<sequence length="721" mass="81434">MPLANRTVLTYCERSVPLAAIAAARLAAYPIDLVADPKHARDAPALLSLSGSEELEGQTSILRFLARAASTQAMYGNSPLSSTRVDQWLEFSSVLVSGAGLESACAVINDYLSLRTFLVDYSVTAADVACWGQLQGTTQWDKLKLSGSFPHLARWYDFLCSLPELQDVAEQYGPKRRKTTAGPAEAAKEAEKKGGKASAASKAAAAAPGDTGSFEIDLPNASEGKVTTRFPPEPSGYLHIGHAKAAMLNQYFAEHYKGRLLLRFDDTNPSKEKDEYVEQILKDVAAMGVKYDKLSYTSDFFPQMTDCADRLIKLGHLYADDTPVERMREERMEGTESACRYRTKDENLEIWKEMQAGSEVGKKNCLRFRMDMSNPNKALRDPTAARCNPTHHWRTGHTYKVYPTYDFACPFVDAMEGVTHALRTSEYRDRQEQYYRVLKMCQEAWPGLPDVHLWDFSRLTFVNTLMSKRKLDWFVKTGRVEGWTDPRFPTVQGLYRRGLQLDAMREFILSQGASKNVTLMEWDKIWTINKKIIDPVCPRHTAISDLQRVNLHLTNGPQSPEVISVPKNKKHPPAGLKATTQSQDIWLEQADAAAVKEGEEVTLMDWGNCIIRRIETGASGEITGLTGELHLEGNFKTTKLKLTWLPVTRDLVPLELHDFDHLLTKKKLEEDDSFEDFINPCSRWTIMPFYTGTGWRSFAKQPARHTRHFLKQSPTLFRFPH</sequence>
<dbReference type="Proteomes" id="UP001485043">
    <property type="component" value="Unassembled WGS sequence"/>
</dbReference>
<evidence type="ECO:0000256" key="12">
    <source>
        <dbReference type="RuleBase" id="RU363037"/>
    </source>
</evidence>
<comment type="catalytic activity">
    <reaction evidence="11">
        <text>tRNA(Glu) + L-glutamate + ATP = L-glutamyl-tRNA(Glu) + AMP + diphosphate</text>
        <dbReference type="Rhea" id="RHEA:23540"/>
        <dbReference type="Rhea" id="RHEA-COMP:9663"/>
        <dbReference type="Rhea" id="RHEA-COMP:9680"/>
        <dbReference type="ChEBI" id="CHEBI:29985"/>
        <dbReference type="ChEBI" id="CHEBI:30616"/>
        <dbReference type="ChEBI" id="CHEBI:33019"/>
        <dbReference type="ChEBI" id="CHEBI:78442"/>
        <dbReference type="ChEBI" id="CHEBI:78520"/>
        <dbReference type="ChEBI" id="CHEBI:456215"/>
        <dbReference type="EC" id="6.1.1.17"/>
    </reaction>
</comment>
<evidence type="ECO:0000256" key="7">
    <source>
        <dbReference type="ARBA" id="ARBA00022840"/>
    </source>
</evidence>
<evidence type="ECO:0000256" key="2">
    <source>
        <dbReference type="ARBA" id="ARBA00008927"/>
    </source>
</evidence>
<dbReference type="Gene3D" id="3.90.800.10">
    <property type="entry name" value="Glutamyl-tRNA Synthetase, Domain 3"/>
    <property type="match status" value="1"/>
</dbReference>
<evidence type="ECO:0000256" key="9">
    <source>
        <dbReference type="ARBA" id="ARBA00023146"/>
    </source>
</evidence>
<dbReference type="Pfam" id="PF03950">
    <property type="entry name" value="tRNA-synt_1c_C"/>
    <property type="match status" value="1"/>
</dbReference>
<dbReference type="SUPFAM" id="SSF50715">
    <property type="entry name" value="Ribosomal protein L25-like"/>
    <property type="match status" value="1"/>
</dbReference>
<dbReference type="PANTHER" id="PTHR43097:SF5">
    <property type="entry name" value="GLUTAMATE--TRNA LIGASE"/>
    <property type="match status" value="1"/>
</dbReference>
<evidence type="ECO:0000256" key="8">
    <source>
        <dbReference type="ARBA" id="ARBA00022917"/>
    </source>
</evidence>
<comment type="caution">
    <text evidence="15">The sequence shown here is derived from an EMBL/GenBank/DDBJ whole genome shotgun (WGS) entry which is preliminary data.</text>
</comment>
<dbReference type="FunFam" id="1.10.1160.10:FF:000001">
    <property type="entry name" value="Glutamine--tRNA ligase"/>
    <property type="match status" value="1"/>
</dbReference>
<comment type="subcellular location">
    <subcellularLocation>
        <location evidence="1">Cytoplasm</location>
    </subcellularLocation>
</comment>
<dbReference type="GO" id="GO:0004818">
    <property type="term" value="F:glutamate-tRNA ligase activity"/>
    <property type="evidence" value="ECO:0007669"/>
    <property type="project" value="UniProtKB-EC"/>
</dbReference>
<dbReference type="FunFam" id="3.90.800.10:FF:000001">
    <property type="entry name" value="Glutamine--tRNA ligase"/>
    <property type="match status" value="1"/>
</dbReference>
<dbReference type="Gene3D" id="1.10.1160.10">
    <property type="entry name" value="Glutamyl-trna Synthetase, Domain 2"/>
    <property type="match status" value="1"/>
</dbReference>
<dbReference type="CDD" id="cd10289">
    <property type="entry name" value="GST_C_AaRS_like"/>
    <property type="match status" value="1"/>
</dbReference>
<name>A0AAW1TCY7_9CHLO</name>
<dbReference type="InterPro" id="IPR020059">
    <property type="entry name" value="Glu/Gln-tRNA-synth_Ib_codon-bd"/>
</dbReference>
<dbReference type="AlphaFoldDB" id="A0AAW1TCY7"/>
<dbReference type="InterPro" id="IPR001412">
    <property type="entry name" value="aa-tRNA-synth_I_CS"/>
</dbReference>
<evidence type="ECO:0000256" key="4">
    <source>
        <dbReference type="ARBA" id="ARBA00022490"/>
    </source>
</evidence>
<evidence type="ECO:0000256" key="5">
    <source>
        <dbReference type="ARBA" id="ARBA00022598"/>
    </source>
</evidence>
<dbReference type="PROSITE" id="PS50405">
    <property type="entry name" value="GST_CTER"/>
    <property type="match status" value="1"/>
</dbReference>